<dbReference type="EMBL" id="PTIY01000007">
    <property type="protein sequence ID" value="PPK71486.1"/>
    <property type="molecule type" value="Genomic_DNA"/>
</dbReference>
<dbReference type="RefSeq" id="WP_104423764.1">
    <property type="nucleotide sequence ID" value="NZ_PTIY01000007.1"/>
</dbReference>
<dbReference type="Pfam" id="PF13614">
    <property type="entry name" value="AAA_31"/>
    <property type="match status" value="1"/>
</dbReference>
<dbReference type="InterPro" id="IPR050678">
    <property type="entry name" value="DNA_Partitioning_ATPase"/>
</dbReference>
<dbReference type="Proteomes" id="UP000238071">
    <property type="component" value="Unassembled WGS sequence"/>
</dbReference>
<sequence>MNVLAVYSIKGGVGKTSSAVNLAHTAARNGFRTLVWDLDPQGASSYYFRIKPKIKGGGKDLIAGKRDLDGLIKGTDFENLDLLPADFSFRNLDLVLDAKKKPTRQLKKLLKPLAEEYDFIFLDCPPNISLLSEAVFEAADILLSPIIPTTLSLRTLEQLEQFIEDNELNQLVLIPFFSMVDRRKKMHRDIMDSLVASHAGILTAAIPYASDIERMGLERMPLGGYIKKSLSTVAYDALWLEILARINQTHSA</sequence>
<proteinExistence type="predicted"/>
<name>A0A2S6H251_9GAMM</name>
<dbReference type="Gene3D" id="3.40.50.300">
    <property type="entry name" value="P-loop containing nucleotide triphosphate hydrolases"/>
    <property type="match status" value="1"/>
</dbReference>
<reference evidence="2 3" key="1">
    <citation type="submission" date="2018-02" db="EMBL/GenBank/DDBJ databases">
        <title>Subsurface microbial communities from deep shales in Ohio and West Virginia, USA.</title>
        <authorList>
            <person name="Wrighton K."/>
        </authorList>
    </citation>
    <scope>NUCLEOTIDE SEQUENCE [LARGE SCALE GENOMIC DNA]</scope>
    <source>
        <strain evidence="2 3">OWC-G53F</strain>
    </source>
</reference>
<dbReference type="InterPro" id="IPR027417">
    <property type="entry name" value="P-loop_NTPase"/>
</dbReference>
<accession>A0A2S6H251</accession>
<dbReference type="SUPFAM" id="SSF52540">
    <property type="entry name" value="P-loop containing nucleoside triphosphate hydrolases"/>
    <property type="match status" value="1"/>
</dbReference>
<comment type="caution">
    <text evidence="2">The sequence shown here is derived from an EMBL/GenBank/DDBJ whole genome shotgun (WGS) entry which is preliminary data.</text>
</comment>
<dbReference type="OrthoDB" id="9799330at2"/>
<gene>
    <name evidence="2" type="ORF">B0F88_10710</name>
</gene>
<protein>
    <submittedName>
        <fullName evidence="2">Cellulose biosynthesis protein BcsQ</fullName>
    </submittedName>
</protein>
<evidence type="ECO:0000259" key="1">
    <source>
        <dbReference type="Pfam" id="PF13614"/>
    </source>
</evidence>
<evidence type="ECO:0000313" key="2">
    <source>
        <dbReference type="EMBL" id="PPK71486.1"/>
    </source>
</evidence>
<evidence type="ECO:0000313" key="3">
    <source>
        <dbReference type="Proteomes" id="UP000238071"/>
    </source>
</evidence>
<organism evidence="2 3">
    <name type="scientific">Methylobacter tundripaludum</name>
    <dbReference type="NCBI Taxonomy" id="173365"/>
    <lineage>
        <taxon>Bacteria</taxon>
        <taxon>Pseudomonadati</taxon>
        <taxon>Pseudomonadota</taxon>
        <taxon>Gammaproteobacteria</taxon>
        <taxon>Methylococcales</taxon>
        <taxon>Methylococcaceae</taxon>
        <taxon>Methylobacter</taxon>
    </lineage>
</organism>
<dbReference type="CDD" id="cd02042">
    <property type="entry name" value="ParAB_family"/>
    <property type="match status" value="1"/>
</dbReference>
<dbReference type="AlphaFoldDB" id="A0A2S6H251"/>
<feature type="domain" description="AAA" evidence="1">
    <location>
        <begin position="1"/>
        <end position="165"/>
    </location>
</feature>
<keyword evidence="3" id="KW-1185">Reference proteome</keyword>
<dbReference type="InterPro" id="IPR025669">
    <property type="entry name" value="AAA_dom"/>
</dbReference>
<dbReference type="PANTHER" id="PTHR13696">
    <property type="entry name" value="P-LOOP CONTAINING NUCLEOSIDE TRIPHOSPHATE HYDROLASE"/>
    <property type="match status" value="1"/>
</dbReference>
<dbReference type="PANTHER" id="PTHR13696:SF52">
    <property type="entry name" value="PARA FAMILY PROTEIN CT_582"/>
    <property type="match status" value="1"/>
</dbReference>